<gene>
    <name evidence="5" type="ORF">FB550_108116</name>
</gene>
<feature type="binding site" evidence="4">
    <location>
        <position position="247"/>
    </location>
    <ligand>
        <name>a divalent metal cation</name>
        <dbReference type="ChEBI" id="CHEBI:60240"/>
        <label>1</label>
    </ligand>
</feature>
<name>A0A561D6A0_9BACI</name>
<evidence type="ECO:0000313" key="5">
    <source>
        <dbReference type="EMBL" id="TWD98862.1"/>
    </source>
</evidence>
<evidence type="ECO:0000313" key="6">
    <source>
        <dbReference type="Proteomes" id="UP000319671"/>
    </source>
</evidence>
<evidence type="ECO:0000256" key="4">
    <source>
        <dbReference type="PIRSR" id="PIRSR602678-1"/>
    </source>
</evidence>
<comment type="similarity">
    <text evidence="1">Belongs to the GTP cyclohydrolase I type 2/NIF3 family.</text>
</comment>
<dbReference type="Pfam" id="PF01784">
    <property type="entry name" value="DUF34_NIF3"/>
    <property type="match status" value="1"/>
</dbReference>
<dbReference type="PANTHER" id="PTHR13799">
    <property type="entry name" value="NGG1 INTERACTING FACTOR 3"/>
    <property type="match status" value="1"/>
</dbReference>
<comment type="caution">
    <text evidence="5">The sequence shown here is derived from an EMBL/GenBank/DDBJ whole genome shotgun (WGS) entry which is preliminary data.</text>
</comment>
<protein>
    <recommendedName>
        <fullName evidence="2">GTP cyclohydrolase 1 type 2 homolog</fullName>
    </recommendedName>
</protein>
<organism evidence="5 6">
    <name type="scientific">Neobacillus bataviensis</name>
    <dbReference type="NCBI Taxonomy" id="220685"/>
    <lineage>
        <taxon>Bacteria</taxon>
        <taxon>Bacillati</taxon>
        <taxon>Bacillota</taxon>
        <taxon>Bacilli</taxon>
        <taxon>Bacillales</taxon>
        <taxon>Bacillaceae</taxon>
        <taxon>Neobacillus</taxon>
    </lineage>
</organism>
<evidence type="ECO:0000256" key="1">
    <source>
        <dbReference type="ARBA" id="ARBA00006964"/>
    </source>
</evidence>
<keyword evidence="3 4" id="KW-0479">Metal-binding</keyword>
<dbReference type="Proteomes" id="UP000319671">
    <property type="component" value="Unassembled WGS sequence"/>
</dbReference>
<evidence type="ECO:0000256" key="3">
    <source>
        <dbReference type="ARBA" id="ARBA00022723"/>
    </source>
</evidence>
<accession>A0A561D6A0</accession>
<dbReference type="PANTHER" id="PTHR13799:SF14">
    <property type="entry name" value="GTP CYCLOHYDROLASE 1 TYPE 2 HOMOLOG"/>
    <property type="match status" value="1"/>
</dbReference>
<dbReference type="GO" id="GO:0005737">
    <property type="term" value="C:cytoplasm"/>
    <property type="evidence" value="ECO:0007669"/>
    <property type="project" value="TreeGrafter"/>
</dbReference>
<keyword evidence="6" id="KW-1185">Reference proteome</keyword>
<proteinExistence type="inferred from homology"/>
<dbReference type="GO" id="GO:0046872">
    <property type="term" value="F:metal ion binding"/>
    <property type="evidence" value="ECO:0007669"/>
    <property type="project" value="UniProtKB-KW"/>
</dbReference>
<feature type="binding site" evidence="4">
    <location>
        <position position="79"/>
    </location>
    <ligand>
        <name>a divalent metal cation</name>
        <dbReference type="ChEBI" id="CHEBI:60240"/>
        <label>1</label>
    </ligand>
</feature>
<reference evidence="5 6" key="1">
    <citation type="submission" date="2019-06" db="EMBL/GenBank/DDBJ databases">
        <title>Sorghum-associated microbial communities from plants grown in Nebraska, USA.</title>
        <authorList>
            <person name="Schachtman D."/>
        </authorList>
    </citation>
    <scope>NUCLEOTIDE SEQUENCE [LARGE SCALE GENOMIC DNA]</scope>
    <source>
        <strain evidence="5 6">2482</strain>
    </source>
</reference>
<dbReference type="InterPro" id="IPR036069">
    <property type="entry name" value="DUF34/NIF3_sf"/>
</dbReference>
<sequence length="279" mass="31473">MATLSTKRLFAERGVNMTITVQHVLDKLMEPVNKLPNTVDTLKFGDPNMEVKGIAVTFMATQQVIEQAINLGVNFLITHEGLFYSHMDQTVVEESKVYLEKRRIIEESGIAIYRFHDYIHRYQPDGIMVGLIEALGWKTYVEKNQPTSTIVKIPSMSVREIAEYVKRKLGIEFVRTVGNLEGTCTRIGLLAGYRGGGALSILLFEKEELDLVISGEGPEWETPEFVRDAAYQGKRKALMVLGHAESEAPGMKYLAEWIKTIFPGIPVHFIPEKPIFQVV</sequence>
<keyword evidence="5" id="KW-0378">Hydrolase</keyword>
<feature type="binding site" evidence="4">
    <location>
        <position position="243"/>
    </location>
    <ligand>
        <name>a divalent metal cation</name>
        <dbReference type="ChEBI" id="CHEBI:60240"/>
        <label>1</label>
    </ligand>
</feature>
<dbReference type="Gene3D" id="3.40.1390.30">
    <property type="entry name" value="NIF3 (NGG1p interacting factor 3)-like"/>
    <property type="match status" value="2"/>
</dbReference>
<dbReference type="EMBL" id="VIVN01000008">
    <property type="protein sequence ID" value="TWD98862.1"/>
    <property type="molecule type" value="Genomic_DNA"/>
</dbReference>
<dbReference type="AlphaFoldDB" id="A0A561D6A0"/>
<dbReference type="GO" id="GO:0016787">
    <property type="term" value="F:hydrolase activity"/>
    <property type="evidence" value="ECO:0007669"/>
    <property type="project" value="UniProtKB-KW"/>
</dbReference>
<dbReference type="SUPFAM" id="SSF102705">
    <property type="entry name" value="NIF3 (NGG1p interacting factor 3)-like"/>
    <property type="match status" value="1"/>
</dbReference>
<evidence type="ECO:0000256" key="2">
    <source>
        <dbReference type="ARBA" id="ARBA00022112"/>
    </source>
</evidence>
<dbReference type="InterPro" id="IPR002678">
    <property type="entry name" value="DUF34/NIF3"/>
</dbReference>